<accession>A0A7S2FSA5</accession>
<protein>
    <submittedName>
        <fullName evidence="2">Uncharacterized protein</fullName>
    </submittedName>
</protein>
<sequence>MPQLWEVVGGADKGGIIVREGKTTASATCEERLSTGAILEEIELEKERLHFKRLTGTGPPEGWISIKLPGRELASRIDGDAADYAGGGGGAADAGADAGDDEEEPQRVYPPFKAVSVPQIEYMEIRDLAVKNEPGDYYGIKFPHSLAQLQDKEFGAAWLTKAFHKSGVLSKSNAVTKILEGKEFVGGGAGLKAIIKVEYKKDKPYLHKDLFIKLPHPPKGSDRYYVSCMWGHDRPETIFNIWLEKSVPFKVPKFYFADICASTTNFILITERINMRDHKVSIPKLTNAKAHYEASDFKVGDFEPAYDKYLDWWQIRDQGREHYFLSCKALGKMAGYHKCGKLHPQVNDMFPMPGPAPPVPQGIPGNVGNMEVGKVDQLVRFVTGAAAKVMPDEVKDAGFLEKWKGDVLNYMNYPNETGLYLSGGGAENPLDYVGLTHNNLQIDNAFFYHDDGGLQVGLLDWGVLACGPLAGSVQGCISGATVEVLLEKRDDFLRAFIDSYAENGGPTLDFERFKMMSNLNMMGWSSSVTSNVSQVLKHTKQKEWDSISEWTDEKLINRFQTRAHTTQFKYSLQIWKAWDLAEVFKQWTQQNGLPENKW</sequence>
<reference evidence="2" key="1">
    <citation type="submission" date="2021-01" db="EMBL/GenBank/DDBJ databases">
        <authorList>
            <person name="Corre E."/>
            <person name="Pelletier E."/>
            <person name="Niang G."/>
            <person name="Scheremetjew M."/>
            <person name="Finn R."/>
            <person name="Kale V."/>
            <person name="Holt S."/>
            <person name="Cochrane G."/>
            <person name="Meng A."/>
            <person name="Brown T."/>
            <person name="Cohen L."/>
        </authorList>
    </citation>
    <scope>NUCLEOTIDE SEQUENCE</scope>
    <source>
        <strain evidence="2">CCMP2222</strain>
    </source>
</reference>
<dbReference type="SUPFAM" id="SSF56112">
    <property type="entry name" value="Protein kinase-like (PK-like)"/>
    <property type="match status" value="1"/>
</dbReference>
<feature type="region of interest" description="Disordered" evidence="1">
    <location>
        <begin position="84"/>
        <end position="106"/>
    </location>
</feature>
<dbReference type="EMBL" id="HBGQ01029129">
    <property type="protein sequence ID" value="CAD9410900.1"/>
    <property type="molecule type" value="Transcribed_RNA"/>
</dbReference>
<evidence type="ECO:0000313" key="2">
    <source>
        <dbReference type="EMBL" id="CAD9410900.1"/>
    </source>
</evidence>
<name>A0A7S2FSA5_9DINO</name>
<proteinExistence type="predicted"/>
<evidence type="ECO:0000256" key="1">
    <source>
        <dbReference type="SAM" id="MobiDB-lite"/>
    </source>
</evidence>
<gene>
    <name evidence="2" type="ORF">AAND1436_LOCUS14394</name>
</gene>
<dbReference type="AlphaFoldDB" id="A0A7S2FSA5"/>
<dbReference type="InterPro" id="IPR011009">
    <property type="entry name" value="Kinase-like_dom_sf"/>
</dbReference>
<organism evidence="2">
    <name type="scientific">Alexandrium andersonii</name>
    <dbReference type="NCBI Taxonomy" id="327968"/>
    <lineage>
        <taxon>Eukaryota</taxon>
        <taxon>Sar</taxon>
        <taxon>Alveolata</taxon>
        <taxon>Dinophyceae</taxon>
        <taxon>Gonyaulacales</taxon>
        <taxon>Pyrocystaceae</taxon>
        <taxon>Alexandrium</taxon>
    </lineage>
</organism>